<proteinExistence type="predicted"/>
<sequence length="177" mass="20411">MDQSQASRDRFTLEETAERFGVSKSSVQRGQREILELMTVGFLDGRYSPGESSKRLAETGRPDEPPAVPEHLAEEVEKEGYDQFDAVRSDLFKFAIEEFKDEVPDAEEEFEETRRPRQTDAAFADWFTLDRESSRGETPLETYLRERADIVPSEVLDWVSLWGETEDALYSERYGNP</sequence>
<keyword evidence="3" id="KW-1185">Reference proteome</keyword>
<feature type="compositionally biased region" description="Basic and acidic residues" evidence="1">
    <location>
        <begin position="52"/>
        <end position="64"/>
    </location>
</feature>
<gene>
    <name evidence="2" type="ORF">AKJ37_06130</name>
</gene>
<dbReference type="AlphaFoldDB" id="A0A133UPB0"/>
<organism evidence="2 3">
    <name type="scientific">candidate division MSBL1 archaeon SCGC-AAA259I09</name>
    <dbReference type="NCBI Taxonomy" id="1698267"/>
    <lineage>
        <taxon>Archaea</taxon>
        <taxon>Methanobacteriati</taxon>
        <taxon>Methanobacteriota</taxon>
        <taxon>candidate division MSBL1</taxon>
    </lineage>
</organism>
<evidence type="ECO:0000313" key="2">
    <source>
        <dbReference type="EMBL" id="KXA96058.1"/>
    </source>
</evidence>
<protein>
    <submittedName>
        <fullName evidence="2">Uncharacterized protein</fullName>
    </submittedName>
</protein>
<name>A0A133UPB0_9EURY</name>
<dbReference type="Proteomes" id="UP000070463">
    <property type="component" value="Unassembled WGS sequence"/>
</dbReference>
<dbReference type="EMBL" id="LHXR01000112">
    <property type="protein sequence ID" value="KXA96058.1"/>
    <property type="molecule type" value="Genomic_DNA"/>
</dbReference>
<accession>A0A133UPB0</accession>
<comment type="caution">
    <text evidence="2">The sequence shown here is derived from an EMBL/GenBank/DDBJ whole genome shotgun (WGS) entry which is preliminary data.</text>
</comment>
<evidence type="ECO:0000313" key="3">
    <source>
        <dbReference type="Proteomes" id="UP000070463"/>
    </source>
</evidence>
<evidence type="ECO:0000256" key="1">
    <source>
        <dbReference type="SAM" id="MobiDB-lite"/>
    </source>
</evidence>
<feature type="region of interest" description="Disordered" evidence="1">
    <location>
        <begin position="44"/>
        <end position="69"/>
    </location>
</feature>
<reference evidence="2 3" key="1">
    <citation type="journal article" date="2016" name="Sci. Rep.">
        <title>Metabolic traits of an uncultured archaeal lineage -MSBL1- from brine pools of the Red Sea.</title>
        <authorList>
            <person name="Mwirichia R."/>
            <person name="Alam I."/>
            <person name="Rashid M."/>
            <person name="Vinu M."/>
            <person name="Ba-Alawi W."/>
            <person name="Anthony Kamau A."/>
            <person name="Kamanda Ngugi D."/>
            <person name="Goker M."/>
            <person name="Klenk H.P."/>
            <person name="Bajic V."/>
            <person name="Stingl U."/>
        </authorList>
    </citation>
    <scope>NUCLEOTIDE SEQUENCE [LARGE SCALE GENOMIC DNA]</scope>
    <source>
        <strain evidence="2">SCGC-AAA259I09</strain>
    </source>
</reference>